<accession>A0ABZ1QE76</accession>
<sequence>MTENPPPSEPAPRPPGPGAVMVTGATGLLGHAVVARLLAAGSEVTAVVRDVERARTLLPNCPQLRLVAGEVNDIDSYAGALRGMDAVIHTAAYFREYYQPGPDLELLYRTNVDAVEELLKAAVDAEVPTVVQTSSIAVLGGGDRRSPADEDTPNGDPSRGNHYRASKIRAERVTRRFGERYGLRVPLVLPAWMWGPGDAGPTSAGRLFLAVARGGIKALPTAGNHLVDARDVAAVCVAAAAPEAGAGRWIAGGSWYPLHEICAAVVRATGSGTVPRRLPVPAAMTIASVLQWRARACGAAPVATRTGMRTLLEGHHRRVSSARAVRELGVSFRPLEQTVADQAAWHRAQGQLPAPASAALTRKVRSA</sequence>
<dbReference type="GeneID" id="95498752"/>
<dbReference type="SUPFAM" id="SSF51735">
    <property type="entry name" value="NAD(P)-binding Rossmann-fold domains"/>
    <property type="match status" value="1"/>
</dbReference>
<dbReference type="PANTHER" id="PTHR48079">
    <property type="entry name" value="PROTEIN YEEZ"/>
    <property type="match status" value="1"/>
</dbReference>
<gene>
    <name evidence="3" type="ORF">OHA91_21930</name>
</gene>
<evidence type="ECO:0000259" key="2">
    <source>
        <dbReference type="Pfam" id="PF01370"/>
    </source>
</evidence>
<dbReference type="EMBL" id="CP108036">
    <property type="protein sequence ID" value="WUN80945.1"/>
    <property type="molecule type" value="Genomic_DNA"/>
</dbReference>
<dbReference type="InterPro" id="IPR036291">
    <property type="entry name" value="NAD(P)-bd_dom_sf"/>
</dbReference>
<feature type="region of interest" description="Disordered" evidence="1">
    <location>
        <begin position="138"/>
        <end position="165"/>
    </location>
</feature>
<keyword evidence="4" id="KW-1185">Reference proteome</keyword>
<organism evidence="3 4">
    <name type="scientific">Streptomyces erythrochromogenes</name>
    <dbReference type="NCBI Taxonomy" id="285574"/>
    <lineage>
        <taxon>Bacteria</taxon>
        <taxon>Bacillati</taxon>
        <taxon>Actinomycetota</taxon>
        <taxon>Actinomycetes</taxon>
        <taxon>Kitasatosporales</taxon>
        <taxon>Streptomycetaceae</taxon>
        <taxon>Streptomyces</taxon>
    </lineage>
</organism>
<dbReference type="Pfam" id="PF01370">
    <property type="entry name" value="Epimerase"/>
    <property type="match status" value="1"/>
</dbReference>
<dbReference type="PANTHER" id="PTHR48079:SF6">
    <property type="entry name" value="NAD(P)-BINDING DOMAIN-CONTAINING PROTEIN-RELATED"/>
    <property type="match status" value="1"/>
</dbReference>
<feature type="domain" description="NAD-dependent epimerase/dehydratase" evidence="2">
    <location>
        <begin position="20"/>
        <end position="241"/>
    </location>
</feature>
<dbReference type="Proteomes" id="UP001432312">
    <property type="component" value="Chromosome"/>
</dbReference>
<proteinExistence type="predicted"/>
<evidence type="ECO:0000256" key="1">
    <source>
        <dbReference type="SAM" id="MobiDB-lite"/>
    </source>
</evidence>
<evidence type="ECO:0000313" key="4">
    <source>
        <dbReference type="Proteomes" id="UP001432312"/>
    </source>
</evidence>
<dbReference type="RefSeq" id="WP_328739805.1">
    <property type="nucleotide sequence ID" value="NZ_CP108036.1"/>
</dbReference>
<protein>
    <submittedName>
        <fullName evidence="3">NAD-dependent epimerase/dehydratase family protein</fullName>
    </submittedName>
</protein>
<reference evidence="3" key="1">
    <citation type="submission" date="2022-10" db="EMBL/GenBank/DDBJ databases">
        <title>The complete genomes of actinobacterial strains from the NBC collection.</title>
        <authorList>
            <person name="Joergensen T.S."/>
            <person name="Alvarez Arevalo M."/>
            <person name="Sterndorff E.B."/>
            <person name="Faurdal D."/>
            <person name="Vuksanovic O."/>
            <person name="Mourched A.-S."/>
            <person name="Charusanti P."/>
            <person name="Shaw S."/>
            <person name="Blin K."/>
            <person name="Weber T."/>
        </authorList>
    </citation>
    <scope>NUCLEOTIDE SEQUENCE</scope>
    <source>
        <strain evidence="3">NBC_00303</strain>
    </source>
</reference>
<name>A0ABZ1QE76_9ACTN</name>
<dbReference type="InterPro" id="IPR051783">
    <property type="entry name" value="NAD(P)-dependent_oxidoreduct"/>
</dbReference>
<dbReference type="InterPro" id="IPR001509">
    <property type="entry name" value="Epimerase_deHydtase"/>
</dbReference>
<evidence type="ECO:0000313" key="3">
    <source>
        <dbReference type="EMBL" id="WUN80945.1"/>
    </source>
</evidence>
<dbReference type="Gene3D" id="3.40.50.720">
    <property type="entry name" value="NAD(P)-binding Rossmann-like Domain"/>
    <property type="match status" value="1"/>
</dbReference>